<feature type="transmembrane region" description="Helical" evidence="4">
    <location>
        <begin position="367"/>
        <end position="386"/>
    </location>
</feature>
<dbReference type="GO" id="GO:0022857">
    <property type="term" value="F:transmembrane transporter activity"/>
    <property type="evidence" value="ECO:0007669"/>
    <property type="project" value="InterPro"/>
</dbReference>
<feature type="domain" description="Major facilitator superfamily (MFS) profile" evidence="5">
    <location>
        <begin position="10"/>
        <end position="399"/>
    </location>
</feature>
<feature type="transmembrane region" description="Helical" evidence="4">
    <location>
        <begin position="78"/>
        <end position="97"/>
    </location>
</feature>
<dbReference type="OrthoDB" id="9781976at2"/>
<reference evidence="6 9" key="2">
    <citation type="submission" date="2016-10" db="EMBL/GenBank/DDBJ databases">
        <title>Hydorgenophaga sp. LPB0072 isolated from gastropod.</title>
        <authorList>
            <person name="Kim E."/>
            <person name="Yi H."/>
        </authorList>
    </citation>
    <scope>NUCLEOTIDE SEQUENCE [LARGE SCALE GENOMIC DNA]</scope>
    <source>
        <strain evidence="6 9">LPB0072</strain>
    </source>
</reference>
<keyword evidence="1 4" id="KW-0812">Transmembrane</keyword>
<dbReference type="Gene3D" id="1.20.1250.20">
    <property type="entry name" value="MFS general substrate transporter like domains"/>
    <property type="match status" value="1"/>
</dbReference>
<dbReference type="InterPro" id="IPR020846">
    <property type="entry name" value="MFS_dom"/>
</dbReference>
<dbReference type="InterPro" id="IPR011701">
    <property type="entry name" value="MFS"/>
</dbReference>
<feature type="transmembrane region" description="Helical" evidence="4">
    <location>
        <begin position="166"/>
        <end position="184"/>
    </location>
</feature>
<dbReference type="AlphaFoldDB" id="A0A167GMV6"/>
<feature type="transmembrane region" description="Helical" evidence="4">
    <location>
        <begin position="103"/>
        <end position="121"/>
    </location>
</feature>
<evidence type="ECO:0000256" key="3">
    <source>
        <dbReference type="ARBA" id="ARBA00023136"/>
    </source>
</evidence>
<keyword evidence="8" id="KW-1185">Reference proteome</keyword>
<dbReference type="Proteomes" id="UP000185657">
    <property type="component" value="Unassembled WGS sequence"/>
</dbReference>
<protein>
    <submittedName>
        <fullName evidence="6">MFS transporter</fullName>
    </submittedName>
</protein>
<dbReference type="PANTHER" id="PTHR23521">
    <property type="entry name" value="TRANSPORTER MFS SUPERFAMILY"/>
    <property type="match status" value="1"/>
</dbReference>
<evidence type="ECO:0000256" key="4">
    <source>
        <dbReference type="SAM" id="Phobius"/>
    </source>
</evidence>
<keyword evidence="2 4" id="KW-1133">Transmembrane helix</keyword>
<reference evidence="7 8" key="1">
    <citation type="submission" date="2016-02" db="EMBL/GenBank/DDBJ databases">
        <title>Draft genome sequence of Hydrogenophaga sp. LPB0072.</title>
        <authorList>
            <person name="Shin S.-K."/>
            <person name="Yi H."/>
        </authorList>
    </citation>
    <scope>NUCLEOTIDE SEQUENCE [LARGE SCALE GENOMIC DNA]</scope>
    <source>
        <strain evidence="7 8">LPB0072</strain>
    </source>
</reference>
<proteinExistence type="predicted"/>
<dbReference type="Proteomes" id="UP000185680">
    <property type="component" value="Chromosome"/>
</dbReference>
<keyword evidence="3 4" id="KW-0472">Membrane</keyword>
<feature type="transmembrane region" description="Helical" evidence="4">
    <location>
        <begin position="45"/>
        <end position="69"/>
    </location>
</feature>
<accession>A0A167GMV6</accession>
<dbReference type="PROSITE" id="PS50850">
    <property type="entry name" value="MFS"/>
    <property type="match status" value="1"/>
</dbReference>
<dbReference type="GO" id="GO:0005886">
    <property type="term" value="C:plasma membrane"/>
    <property type="evidence" value="ECO:0007669"/>
    <property type="project" value="TreeGrafter"/>
</dbReference>
<dbReference type="RefSeq" id="WP_066095720.1">
    <property type="nucleotide sequence ID" value="NZ_CP017476.1"/>
</dbReference>
<evidence type="ECO:0000256" key="1">
    <source>
        <dbReference type="ARBA" id="ARBA00022692"/>
    </source>
</evidence>
<sequence>MIQAHVPRHILPVLVLAQFAGTSPWFAVNAVMPDLQRELGWANAAVGALTSSLQLGFIIGTLVFALLAIADRFSARRVFLICALASAACTVGAWAMVRNYEALMAWRFATGFFLAGIYPVGMKIAAQWYTKGLGGALGLLIGALVVGSASAHALRALGDALPWPTLMLGVASLAAAGGLLLFFATHDAPNVHAKVSTLQWRALASLWTDSRVRASVLGYFGHMWELYTMWVMVPLILATRLQGAALSWTAFLILGAGALGCAIGGWVAQRWGSARVAGVQLSLSGLCCLATPWMLGAGDAIFYAWLVLWGITVAGDSPQFSTLTARNAPPQAVGSVLTLTNSIGFAISIASILLFVSLSETVPLSSLLPWLAIGPALGLWALSPLLRDEFRPPPVRVSA</sequence>
<dbReference type="SUPFAM" id="SSF103473">
    <property type="entry name" value="MFS general substrate transporter"/>
    <property type="match status" value="1"/>
</dbReference>
<evidence type="ECO:0000313" key="6">
    <source>
        <dbReference type="EMBL" id="AOW14841.1"/>
    </source>
</evidence>
<dbReference type="STRING" id="1763535.LPB072_20470"/>
<feature type="transmembrane region" description="Helical" evidence="4">
    <location>
        <begin position="245"/>
        <end position="267"/>
    </location>
</feature>
<dbReference type="KEGG" id="hyl:LPB072_20470"/>
<evidence type="ECO:0000256" key="2">
    <source>
        <dbReference type="ARBA" id="ARBA00022989"/>
    </source>
</evidence>
<feature type="transmembrane region" description="Helical" evidence="4">
    <location>
        <begin position="332"/>
        <end position="355"/>
    </location>
</feature>
<evidence type="ECO:0000259" key="5">
    <source>
        <dbReference type="PROSITE" id="PS50850"/>
    </source>
</evidence>
<dbReference type="PANTHER" id="PTHR23521:SF3">
    <property type="entry name" value="MFS TRANSPORTER"/>
    <property type="match status" value="1"/>
</dbReference>
<evidence type="ECO:0000313" key="7">
    <source>
        <dbReference type="EMBL" id="OAD39670.1"/>
    </source>
</evidence>
<organism evidence="6 9">
    <name type="scientific">Hydrogenophaga crassostreae</name>
    <dbReference type="NCBI Taxonomy" id="1763535"/>
    <lineage>
        <taxon>Bacteria</taxon>
        <taxon>Pseudomonadati</taxon>
        <taxon>Pseudomonadota</taxon>
        <taxon>Betaproteobacteria</taxon>
        <taxon>Burkholderiales</taxon>
        <taxon>Comamonadaceae</taxon>
        <taxon>Hydrogenophaga</taxon>
    </lineage>
</organism>
<dbReference type="Pfam" id="PF07690">
    <property type="entry name" value="MFS_1"/>
    <property type="match status" value="1"/>
</dbReference>
<name>A0A167GMV6_9BURK</name>
<feature type="transmembrane region" description="Helical" evidence="4">
    <location>
        <begin position="216"/>
        <end position="239"/>
    </location>
</feature>
<gene>
    <name evidence="6" type="ORF">LPB072_20470</name>
    <name evidence="7" type="ORF">LPB72_20640</name>
</gene>
<feature type="transmembrane region" description="Helical" evidence="4">
    <location>
        <begin position="133"/>
        <end position="154"/>
    </location>
</feature>
<dbReference type="EMBL" id="CP017476">
    <property type="protein sequence ID" value="AOW14841.1"/>
    <property type="molecule type" value="Genomic_DNA"/>
</dbReference>
<dbReference type="InterPro" id="IPR036259">
    <property type="entry name" value="MFS_trans_sf"/>
</dbReference>
<evidence type="ECO:0000313" key="9">
    <source>
        <dbReference type="Proteomes" id="UP000185680"/>
    </source>
</evidence>
<evidence type="ECO:0000313" key="8">
    <source>
        <dbReference type="Proteomes" id="UP000185657"/>
    </source>
</evidence>
<dbReference type="EMBL" id="LVWD01000041">
    <property type="protein sequence ID" value="OAD39670.1"/>
    <property type="molecule type" value="Genomic_DNA"/>
</dbReference>